<dbReference type="Pfam" id="PF00337">
    <property type="entry name" value="Gal-bind_lectin"/>
    <property type="match status" value="2"/>
</dbReference>
<gene>
    <name evidence="4" type="ORF">RIMI_LOCUS23363820</name>
</gene>
<evidence type="ECO:0000259" key="3">
    <source>
        <dbReference type="PROSITE" id="PS51304"/>
    </source>
</evidence>
<name>A0ABN9MQP7_9NEOB</name>
<accession>A0ABN9MQP7</accession>
<dbReference type="PANTHER" id="PTHR11346">
    <property type="entry name" value="GALECTIN"/>
    <property type="match status" value="1"/>
</dbReference>
<dbReference type="SMART" id="SM00276">
    <property type="entry name" value="GLECT"/>
    <property type="match status" value="2"/>
</dbReference>
<protein>
    <recommendedName>
        <fullName evidence="2">Galectin</fullName>
    </recommendedName>
</protein>
<dbReference type="CDD" id="cd00070">
    <property type="entry name" value="GLECT"/>
    <property type="match status" value="2"/>
</dbReference>
<dbReference type="InterPro" id="IPR013320">
    <property type="entry name" value="ConA-like_dom_sf"/>
</dbReference>
<organism evidence="4 5">
    <name type="scientific">Ranitomeya imitator</name>
    <name type="common">mimic poison frog</name>
    <dbReference type="NCBI Taxonomy" id="111125"/>
    <lineage>
        <taxon>Eukaryota</taxon>
        <taxon>Metazoa</taxon>
        <taxon>Chordata</taxon>
        <taxon>Craniata</taxon>
        <taxon>Vertebrata</taxon>
        <taxon>Euteleostomi</taxon>
        <taxon>Amphibia</taxon>
        <taxon>Batrachia</taxon>
        <taxon>Anura</taxon>
        <taxon>Neobatrachia</taxon>
        <taxon>Hyloidea</taxon>
        <taxon>Dendrobatidae</taxon>
        <taxon>Dendrobatinae</taxon>
        <taxon>Ranitomeya</taxon>
    </lineage>
</organism>
<dbReference type="InterPro" id="IPR001079">
    <property type="entry name" value="Galectin_CRD"/>
</dbReference>
<dbReference type="SMART" id="SM00908">
    <property type="entry name" value="Gal-bind_lectin"/>
    <property type="match status" value="2"/>
</dbReference>
<sequence>MVVDDEEKANILNTFFSTVFTVENEMLGEIPRNNENPILRVTNLTQEEVRNRLNKIKIDKSPGPDGIHPRVLRELSNPVPFCTSFHRGISDGTVVIINGSILPTADRLAVNFQCGPCDTDDIAFHFNPRFDQKTVVCNTMQNKNWGTEEVKSELPFYWGLPFELRILVTSLNYKVSVNGLHYLEYRHRISLQRVNTLIIGGPLCLTSVEIQPQGPPPCNPCPFHIDLNFCGGIAFHFNPRFNEKTIVRNSMLNNSWGKEELELHCGGFCFAPGQSFVIEIICEHHHFRVNVNGNHVCNFNYRVPNLQQINSLGIGGDVVLQHVQQTLLQGRYEWRIQHQWGGTALTVALSPARHTDCTRTTSVCGTCFYTDRLTLMGLCNPCAPTNTEMSPCLAHGDTVRKKSMTSAQMH</sequence>
<reference evidence="4" key="1">
    <citation type="submission" date="2023-07" db="EMBL/GenBank/DDBJ databases">
        <authorList>
            <person name="Stuckert A."/>
        </authorList>
    </citation>
    <scope>NUCLEOTIDE SEQUENCE</scope>
</reference>
<dbReference type="EMBL" id="CAUEEQ010079594">
    <property type="protein sequence ID" value="CAJ0968721.1"/>
    <property type="molecule type" value="Genomic_DNA"/>
</dbReference>
<keyword evidence="5" id="KW-1185">Reference proteome</keyword>
<keyword evidence="1 2" id="KW-0430">Lectin</keyword>
<evidence type="ECO:0000313" key="5">
    <source>
        <dbReference type="Proteomes" id="UP001176940"/>
    </source>
</evidence>
<dbReference type="PANTHER" id="PTHR11346:SF176">
    <property type="entry name" value="32 KDA BETA-GALACTOSIDE-BINDING LECTIN LEC-3"/>
    <property type="match status" value="1"/>
</dbReference>
<evidence type="ECO:0000313" key="4">
    <source>
        <dbReference type="EMBL" id="CAJ0968721.1"/>
    </source>
</evidence>
<feature type="domain" description="Galectin" evidence="3">
    <location>
        <begin position="215"/>
        <end position="326"/>
    </location>
</feature>
<dbReference type="PROSITE" id="PS51304">
    <property type="entry name" value="GALECTIN"/>
    <property type="match status" value="2"/>
</dbReference>
<evidence type="ECO:0000256" key="2">
    <source>
        <dbReference type="RuleBase" id="RU102079"/>
    </source>
</evidence>
<evidence type="ECO:0000256" key="1">
    <source>
        <dbReference type="ARBA" id="ARBA00022734"/>
    </source>
</evidence>
<comment type="caution">
    <text evidence="4">The sequence shown here is derived from an EMBL/GenBank/DDBJ whole genome shotgun (WGS) entry which is preliminary data.</text>
</comment>
<feature type="domain" description="Galectin" evidence="3">
    <location>
        <begin position="81"/>
        <end position="211"/>
    </location>
</feature>
<dbReference type="Proteomes" id="UP001176940">
    <property type="component" value="Unassembled WGS sequence"/>
</dbReference>
<dbReference type="InterPro" id="IPR044156">
    <property type="entry name" value="Galectin-like"/>
</dbReference>
<dbReference type="SUPFAM" id="SSF49899">
    <property type="entry name" value="Concanavalin A-like lectins/glucanases"/>
    <property type="match status" value="2"/>
</dbReference>
<proteinExistence type="predicted"/>
<dbReference type="Gene3D" id="2.60.120.200">
    <property type="match status" value="2"/>
</dbReference>